<organism evidence="1 2">
    <name type="scientific">Saccharococcus caldoxylosilyticus</name>
    <dbReference type="NCBI Taxonomy" id="81408"/>
    <lineage>
        <taxon>Bacteria</taxon>
        <taxon>Bacillati</taxon>
        <taxon>Bacillota</taxon>
        <taxon>Bacilli</taxon>
        <taxon>Bacillales</taxon>
        <taxon>Anoxybacillaceae</taxon>
        <taxon>Saccharococcus</taxon>
    </lineage>
</organism>
<evidence type="ECO:0000313" key="2">
    <source>
        <dbReference type="Proteomes" id="UP000075455"/>
    </source>
</evidence>
<dbReference type="STRING" id="81408.B4119_0878"/>
<proteinExistence type="predicted"/>
<sequence length="48" mass="5261">MVQTECVSLFSSRFAFSDIISICQKTVAKNSRNVKAEPTDPQAAVTIQ</sequence>
<evidence type="ECO:0000313" key="1">
    <source>
        <dbReference type="EMBL" id="KYD10538.1"/>
    </source>
</evidence>
<comment type="caution">
    <text evidence="1">The sequence shown here is derived from an EMBL/GenBank/DDBJ whole genome shotgun (WGS) entry which is preliminary data.</text>
</comment>
<dbReference type="Proteomes" id="UP000075455">
    <property type="component" value="Unassembled WGS sequence"/>
</dbReference>
<reference evidence="1 2" key="1">
    <citation type="submission" date="2016-01" db="EMBL/GenBank/DDBJ databases">
        <title>Draft Genome Sequences of Seven Thermophilic Sporeformers Isolated from Foods.</title>
        <authorList>
            <person name="Berendsen E.M."/>
            <person name="Wells-Bennik M.H."/>
            <person name="Krawcyk A.O."/>
            <person name="De Jong A."/>
            <person name="Holsappel S."/>
            <person name="Eijlander R.T."/>
            <person name="Kuipers O.P."/>
        </authorList>
    </citation>
    <scope>NUCLEOTIDE SEQUENCE [LARGE SCALE GENOMIC DNA]</scope>
    <source>
        <strain evidence="1 2">B4119</strain>
    </source>
</reference>
<dbReference type="EMBL" id="LQYS01000086">
    <property type="protein sequence ID" value="KYD10538.1"/>
    <property type="molecule type" value="Genomic_DNA"/>
</dbReference>
<name>A0A150LDX0_9BACL</name>
<dbReference type="AlphaFoldDB" id="A0A150LDX0"/>
<protein>
    <submittedName>
        <fullName evidence="1">Uncharacterized protein</fullName>
    </submittedName>
</protein>
<gene>
    <name evidence="1" type="ORF">B4119_0878</name>
</gene>
<accession>A0A150LDX0</accession>